<evidence type="ECO:0000256" key="9">
    <source>
        <dbReference type="ARBA" id="ARBA00023146"/>
    </source>
</evidence>
<dbReference type="InterPro" id="IPR050058">
    <property type="entry name" value="Ala-tRNA_ligase"/>
</dbReference>
<dbReference type="Gene3D" id="3.30.54.20">
    <property type="match status" value="1"/>
</dbReference>
<dbReference type="InterPro" id="IPR018163">
    <property type="entry name" value="Thr/Ala-tRNA-synth_IIc_edit"/>
</dbReference>
<dbReference type="GO" id="GO:0002161">
    <property type="term" value="F:aminoacyl-tRNA deacylase activity"/>
    <property type="evidence" value="ECO:0007669"/>
    <property type="project" value="TreeGrafter"/>
</dbReference>
<dbReference type="SMART" id="SM00863">
    <property type="entry name" value="tRNA_SAD"/>
    <property type="match status" value="1"/>
</dbReference>
<keyword evidence="4 11" id="KW-0436">Ligase</keyword>
<dbReference type="Pfam" id="PF01411">
    <property type="entry name" value="tRNA-synt_2c"/>
    <property type="match status" value="1"/>
</dbReference>
<dbReference type="GO" id="GO:0006419">
    <property type="term" value="P:alanyl-tRNA aminoacylation"/>
    <property type="evidence" value="ECO:0007669"/>
    <property type="project" value="InterPro"/>
</dbReference>
<evidence type="ECO:0000256" key="4">
    <source>
        <dbReference type="ARBA" id="ARBA00022598"/>
    </source>
</evidence>
<feature type="domain" description="Alanyl-transfer RNA synthetases family profile" evidence="10">
    <location>
        <begin position="1"/>
        <end position="607"/>
    </location>
</feature>
<dbReference type="GO" id="GO:0005737">
    <property type="term" value="C:cytoplasm"/>
    <property type="evidence" value="ECO:0007669"/>
    <property type="project" value="InterPro"/>
</dbReference>
<comment type="caution">
    <text evidence="11">The sequence shown here is derived from an EMBL/GenBank/DDBJ whole genome shotgun (WGS) entry which is preliminary data.</text>
</comment>
<keyword evidence="7" id="KW-0694">RNA-binding</keyword>
<dbReference type="InterPro" id="IPR018164">
    <property type="entry name" value="Ala-tRNA-synth_IIc_N"/>
</dbReference>
<organism evidence="11 12">
    <name type="scientific">Candidatus Dojkabacteria bacterium</name>
    <dbReference type="NCBI Taxonomy" id="2099670"/>
    <lineage>
        <taxon>Bacteria</taxon>
        <taxon>Candidatus Dojkabacteria</taxon>
    </lineage>
</organism>
<evidence type="ECO:0000256" key="1">
    <source>
        <dbReference type="ARBA" id="ARBA00008226"/>
    </source>
</evidence>
<keyword evidence="8" id="KW-0648">Protein biosynthesis</keyword>
<keyword evidence="3" id="KW-0820">tRNA-binding</keyword>
<dbReference type="SUPFAM" id="SSF55681">
    <property type="entry name" value="Class II aaRS and biotin synthetases"/>
    <property type="match status" value="1"/>
</dbReference>
<accession>A0A5C7JBS0</accession>
<dbReference type="NCBIfam" id="NF002436">
    <property type="entry name" value="PRK01584.1"/>
    <property type="match status" value="1"/>
</dbReference>
<gene>
    <name evidence="11" type="ORF">E6Q11_00695</name>
</gene>
<protein>
    <recommendedName>
        <fullName evidence="2">alanine--tRNA ligase</fullName>
        <ecNumber evidence="2">6.1.1.7</ecNumber>
    </recommendedName>
</protein>
<evidence type="ECO:0000256" key="3">
    <source>
        <dbReference type="ARBA" id="ARBA00022555"/>
    </source>
</evidence>
<evidence type="ECO:0000256" key="5">
    <source>
        <dbReference type="ARBA" id="ARBA00022741"/>
    </source>
</evidence>
<dbReference type="PROSITE" id="PS50860">
    <property type="entry name" value="AA_TRNA_LIGASE_II_ALA"/>
    <property type="match status" value="1"/>
</dbReference>
<dbReference type="Pfam" id="PF07973">
    <property type="entry name" value="tRNA_SAD"/>
    <property type="match status" value="1"/>
</dbReference>
<dbReference type="InterPro" id="IPR002318">
    <property type="entry name" value="Ala-tRNA-lgiase_IIc"/>
</dbReference>
<sequence>MSASGIIIKYINFFESRGHKRIANSPLVPENDPTTLFTSAGMQPLIPYLLGESHPAGKRLVNAQNCFRAQDIDEVGDNRHITFFRMLGNWSLGDYFKKEQLPWLFEFLTDELRLDPSRLYVSVFEGNKDVPKDEESAEIWKELFTKKRIDPNGRIFYCGVEDNWWSRSGVPENMPAGEIGGPDSEVYYDLRPNDGEVKGSFQELSDSGRLIEIANSVFIEYQKQEDGSFKKLANSNVDFGGGLERLLIAVEKKKDISQTSLREPILKIIEKETNKQYEDNPKSMQIVADHFISAIYIINSGIKPANKEQGYILRRLIRRGLDNLSILGSDNISPILEAIVKQYYLADQELQAKFEEIKNTVLEEAQGYKKTLNEGKKFIEKELNKRGVKVGDELMGSVEIPAEVAFLATTSFGLGPTQLESLGYTFNKQDFAKVMEEHQKVSRAGATKKFAGGLADAQEQTVRGHTATHLMHQAIRDMLGTEVHQKGSNITAERVRFDFNFDRNLTPEELEQLENTVNEKIKANLAVHSQMMPLERAKEIGAIGLFDDKYADEVKVYMIGSDNPEEAYSKEFCGGPHVAFTGDVKSFKIIKQENIGQGLRRLYVTVG</sequence>
<evidence type="ECO:0000256" key="8">
    <source>
        <dbReference type="ARBA" id="ARBA00022917"/>
    </source>
</evidence>
<dbReference type="EMBL" id="SSDS01000009">
    <property type="protein sequence ID" value="TXG78668.1"/>
    <property type="molecule type" value="Genomic_DNA"/>
</dbReference>
<evidence type="ECO:0000313" key="12">
    <source>
        <dbReference type="Proteomes" id="UP000321026"/>
    </source>
</evidence>
<dbReference type="InterPro" id="IPR012947">
    <property type="entry name" value="tRNA_SAD"/>
</dbReference>
<dbReference type="EC" id="6.1.1.7" evidence="2"/>
<evidence type="ECO:0000313" key="11">
    <source>
        <dbReference type="EMBL" id="TXG78668.1"/>
    </source>
</evidence>
<dbReference type="GO" id="GO:0004813">
    <property type="term" value="F:alanine-tRNA ligase activity"/>
    <property type="evidence" value="ECO:0007669"/>
    <property type="project" value="UniProtKB-EC"/>
</dbReference>
<keyword evidence="6" id="KW-0067">ATP-binding</keyword>
<dbReference type="InterPro" id="IPR018165">
    <property type="entry name" value="Ala-tRNA-synth_IIc_core"/>
</dbReference>
<reference evidence="11 12" key="1">
    <citation type="submission" date="2018-09" db="EMBL/GenBank/DDBJ databases">
        <title>Metagenome Assembled Genomes from an Advanced Water Purification Facility.</title>
        <authorList>
            <person name="Stamps B.W."/>
            <person name="Spear J.R."/>
        </authorList>
    </citation>
    <scope>NUCLEOTIDE SEQUENCE [LARGE SCALE GENOMIC DNA]</scope>
    <source>
        <strain evidence="11">Bin_63_2</strain>
    </source>
</reference>
<evidence type="ECO:0000256" key="7">
    <source>
        <dbReference type="ARBA" id="ARBA00022884"/>
    </source>
</evidence>
<comment type="similarity">
    <text evidence="1">Belongs to the class-II aminoacyl-tRNA synthetase family.</text>
</comment>
<proteinExistence type="inferred from homology"/>
<dbReference type="GO" id="GO:0005524">
    <property type="term" value="F:ATP binding"/>
    <property type="evidence" value="ECO:0007669"/>
    <property type="project" value="UniProtKB-KW"/>
</dbReference>
<dbReference type="PANTHER" id="PTHR11777:SF9">
    <property type="entry name" value="ALANINE--TRNA LIGASE, CYTOPLASMIC"/>
    <property type="match status" value="1"/>
</dbReference>
<keyword evidence="5" id="KW-0547">Nucleotide-binding</keyword>
<dbReference type="Gene3D" id="3.30.930.10">
    <property type="entry name" value="Bira Bifunctional Protein, Domain 2"/>
    <property type="match status" value="1"/>
</dbReference>
<dbReference type="AlphaFoldDB" id="A0A5C7JBS0"/>
<evidence type="ECO:0000256" key="6">
    <source>
        <dbReference type="ARBA" id="ARBA00022840"/>
    </source>
</evidence>
<evidence type="ECO:0000259" key="10">
    <source>
        <dbReference type="PROSITE" id="PS50860"/>
    </source>
</evidence>
<dbReference type="CDD" id="cd00673">
    <property type="entry name" value="AlaRS_core"/>
    <property type="match status" value="1"/>
</dbReference>
<dbReference type="InterPro" id="IPR045864">
    <property type="entry name" value="aa-tRNA-synth_II/BPL/LPL"/>
</dbReference>
<dbReference type="Gene3D" id="3.30.980.10">
    <property type="entry name" value="Threonyl-trna Synthetase, Chain A, domain 2"/>
    <property type="match status" value="1"/>
</dbReference>
<dbReference type="Proteomes" id="UP000321026">
    <property type="component" value="Unassembled WGS sequence"/>
</dbReference>
<dbReference type="SUPFAM" id="SSF101353">
    <property type="entry name" value="Putative anticodon-binding domain of alanyl-tRNA synthetase (AlaRS)"/>
    <property type="match status" value="1"/>
</dbReference>
<dbReference type="PANTHER" id="PTHR11777">
    <property type="entry name" value="ALANYL-TRNA SYNTHETASE"/>
    <property type="match status" value="1"/>
</dbReference>
<dbReference type="PRINTS" id="PR00980">
    <property type="entry name" value="TRNASYNTHALA"/>
</dbReference>
<evidence type="ECO:0000256" key="2">
    <source>
        <dbReference type="ARBA" id="ARBA00013168"/>
    </source>
</evidence>
<dbReference type="GO" id="GO:0000049">
    <property type="term" value="F:tRNA binding"/>
    <property type="evidence" value="ECO:0007669"/>
    <property type="project" value="UniProtKB-KW"/>
</dbReference>
<dbReference type="InterPro" id="IPR018162">
    <property type="entry name" value="Ala-tRNA-ligase_IIc_anticod-bd"/>
</dbReference>
<keyword evidence="9" id="KW-0030">Aminoacyl-tRNA synthetase</keyword>
<dbReference type="FunFam" id="3.30.980.10:FF:000004">
    <property type="entry name" value="Alanine--tRNA ligase, cytoplasmic"/>
    <property type="match status" value="1"/>
</dbReference>
<name>A0A5C7JBS0_9BACT</name>
<dbReference type="SUPFAM" id="SSF55186">
    <property type="entry name" value="ThrRS/AlaRS common domain"/>
    <property type="match status" value="1"/>
</dbReference>